<dbReference type="RefSeq" id="WP_128633765.1">
    <property type="nucleotide sequence ID" value="NZ_RRCN01000001.1"/>
</dbReference>
<dbReference type="Proteomes" id="UP000267017">
    <property type="component" value="Unassembled WGS sequence"/>
</dbReference>
<accession>A0A3P3U8P2</accession>
<dbReference type="AlphaFoldDB" id="A0A3P3U8P2"/>
<reference evidence="1 2" key="1">
    <citation type="submission" date="2018-11" db="EMBL/GenBank/DDBJ databases">
        <title>Genome sequencing of Paenibacillus sp. KCOM 3021 (= ChDC PVNT-B20).</title>
        <authorList>
            <person name="Kook J.-K."/>
            <person name="Park S.-N."/>
            <person name="Lim Y.K."/>
        </authorList>
    </citation>
    <scope>NUCLEOTIDE SEQUENCE [LARGE SCALE GENOMIC DNA]</scope>
    <source>
        <strain evidence="1 2">KCOM 3021</strain>
    </source>
</reference>
<evidence type="ECO:0000313" key="2">
    <source>
        <dbReference type="Proteomes" id="UP000267017"/>
    </source>
</evidence>
<evidence type="ECO:0000313" key="1">
    <source>
        <dbReference type="EMBL" id="RRJ65968.1"/>
    </source>
</evidence>
<name>A0A3P3U8P2_9BACL</name>
<organism evidence="1 2">
    <name type="scientific">Paenibacillus oralis</name>
    <dbReference type="NCBI Taxonomy" id="2490856"/>
    <lineage>
        <taxon>Bacteria</taxon>
        <taxon>Bacillati</taxon>
        <taxon>Bacillota</taxon>
        <taxon>Bacilli</taxon>
        <taxon>Bacillales</taxon>
        <taxon>Paenibacillaceae</taxon>
        <taxon>Paenibacillus</taxon>
    </lineage>
</organism>
<keyword evidence="2" id="KW-1185">Reference proteome</keyword>
<dbReference type="OrthoDB" id="1927593at2"/>
<proteinExistence type="predicted"/>
<evidence type="ECO:0008006" key="3">
    <source>
        <dbReference type="Google" id="ProtNLM"/>
    </source>
</evidence>
<protein>
    <recommendedName>
        <fullName evidence="3">Gluconate 2-dehydrogenase subunit 3 family protein</fullName>
    </recommendedName>
</protein>
<gene>
    <name evidence="1" type="ORF">EHV15_25900</name>
</gene>
<sequence length="218" mass="24299">MQTAKSYSAHADPDTYETFRALVEAIAPYTPALGPLQAPGAAELHVHEYMIWELDHTLALMFGISRTEFPLSASTARMLNTGAVQFVAGGGAPDAPQVPVWAVSPFSALAPAGRIRVLALLEQLRFDLGLLPPPYRDDGGFLKFIIDYLNRGTMFGNYSEWSAYGTTRLETPTRRRLEHFPIGWRQAEYPGVSSGYRAFRGFMLFIVRHEGGYEIVRR</sequence>
<comment type="caution">
    <text evidence="1">The sequence shown here is derived from an EMBL/GenBank/DDBJ whole genome shotgun (WGS) entry which is preliminary data.</text>
</comment>
<dbReference type="EMBL" id="RRCN01000001">
    <property type="protein sequence ID" value="RRJ65968.1"/>
    <property type="molecule type" value="Genomic_DNA"/>
</dbReference>